<dbReference type="InterPro" id="IPR000933">
    <property type="entry name" value="Glyco_hydro_29"/>
</dbReference>
<comment type="function">
    <text evidence="1">Alpha-L-fucosidase is responsible for hydrolyzing the alpha-1,6-linked fucose joined to the reducing-end N-acetylglucosamine of the carbohydrate moieties of glycoproteins.</text>
</comment>
<comment type="caution">
    <text evidence="9">The sequence shown here is derived from an EMBL/GenBank/DDBJ whole genome shotgun (WGS) entry which is preliminary data.</text>
</comment>
<evidence type="ECO:0000313" key="9">
    <source>
        <dbReference type="EMBL" id="MBP3983527.1"/>
    </source>
</evidence>
<comment type="similarity">
    <text evidence="2">Belongs to the glycosyl hydrolase 29 family.</text>
</comment>
<evidence type="ECO:0000256" key="1">
    <source>
        <dbReference type="ARBA" id="ARBA00004071"/>
    </source>
</evidence>
<dbReference type="EC" id="3.2.1.51" evidence="3"/>
<dbReference type="Pfam" id="PF01120">
    <property type="entry name" value="Alpha_L_fucos"/>
    <property type="match status" value="1"/>
</dbReference>
<evidence type="ECO:0000259" key="8">
    <source>
        <dbReference type="Pfam" id="PF01120"/>
    </source>
</evidence>
<organism evidence="9 10">
    <name type="scientific">Pseudoxanthomonas helianthi</name>
    <dbReference type="NCBI Taxonomy" id="1453541"/>
    <lineage>
        <taxon>Bacteria</taxon>
        <taxon>Pseudomonadati</taxon>
        <taxon>Pseudomonadota</taxon>
        <taxon>Gammaproteobacteria</taxon>
        <taxon>Lysobacterales</taxon>
        <taxon>Lysobacteraceae</taxon>
        <taxon>Pseudoxanthomonas</taxon>
    </lineage>
</organism>
<keyword evidence="6" id="KW-0326">Glycosidase</keyword>
<dbReference type="AlphaFoldDB" id="A0A940X1N5"/>
<dbReference type="SMART" id="SM00812">
    <property type="entry name" value="Alpha_L_fucos"/>
    <property type="match status" value="1"/>
</dbReference>
<dbReference type="InterPro" id="IPR016286">
    <property type="entry name" value="FUC_metazoa-typ"/>
</dbReference>
<dbReference type="RefSeq" id="WP_210535367.1">
    <property type="nucleotide sequence ID" value="NZ_JAGKTC010000001.1"/>
</dbReference>
<dbReference type="PRINTS" id="PR00741">
    <property type="entry name" value="GLHYDRLASE29"/>
</dbReference>
<keyword evidence="5" id="KW-0378">Hydrolase</keyword>
<dbReference type="InterPro" id="IPR057739">
    <property type="entry name" value="Glyco_hydro_29_N"/>
</dbReference>
<dbReference type="Gene3D" id="3.20.20.80">
    <property type="entry name" value="Glycosidases"/>
    <property type="match status" value="1"/>
</dbReference>
<dbReference type="GO" id="GO:0006004">
    <property type="term" value="P:fucose metabolic process"/>
    <property type="evidence" value="ECO:0007669"/>
    <property type="project" value="InterPro"/>
</dbReference>
<keyword evidence="10" id="KW-1185">Reference proteome</keyword>
<keyword evidence="4 7" id="KW-0732">Signal</keyword>
<evidence type="ECO:0000256" key="2">
    <source>
        <dbReference type="ARBA" id="ARBA00007951"/>
    </source>
</evidence>
<dbReference type="InterPro" id="IPR017853">
    <property type="entry name" value="GH"/>
</dbReference>
<evidence type="ECO:0000256" key="5">
    <source>
        <dbReference type="ARBA" id="ARBA00022801"/>
    </source>
</evidence>
<feature type="signal peptide" evidence="7">
    <location>
        <begin position="1"/>
        <end position="26"/>
    </location>
</feature>
<evidence type="ECO:0000256" key="7">
    <source>
        <dbReference type="SAM" id="SignalP"/>
    </source>
</evidence>
<dbReference type="Proteomes" id="UP000673447">
    <property type="component" value="Unassembled WGS sequence"/>
</dbReference>
<dbReference type="GO" id="GO:0004560">
    <property type="term" value="F:alpha-L-fucosidase activity"/>
    <property type="evidence" value="ECO:0007669"/>
    <property type="project" value="InterPro"/>
</dbReference>
<dbReference type="GO" id="GO:0016139">
    <property type="term" value="P:glycoside catabolic process"/>
    <property type="evidence" value="ECO:0007669"/>
    <property type="project" value="TreeGrafter"/>
</dbReference>
<protein>
    <recommendedName>
        <fullName evidence="3">alpha-L-fucosidase</fullName>
        <ecNumber evidence="3">3.2.1.51</ecNumber>
    </recommendedName>
</protein>
<dbReference type="SUPFAM" id="SSF51445">
    <property type="entry name" value="(Trans)glycosidases"/>
    <property type="match status" value="1"/>
</dbReference>
<evidence type="ECO:0000256" key="6">
    <source>
        <dbReference type="ARBA" id="ARBA00023295"/>
    </source>
</evidence>
<evidence type="ECO:0000256" key="3">
    <source>
        <dbReference type="ARBA" id="ARBA00012662"/>
    </source>
</evidence>
<proteinExistence type="inferred from homology"/>
<dbReference type="EMBL" id="JAGKTC010000001">
    <property type="protein sequence ID" value="MBP3983527.1"/>
    <property type="molecule type" value="Genomic_DNA"/>
</dbReference>
<dbReference type="PANTHER" id="PTHR10030">
    <property type="entry name" value="ALPHA-L-FUCOSIDASE"/>
    <property type="match status" value="1"/>
</dbReference>
<feature type="domain" description="Glycoside hydrolase family 29 N-terminal" evidence="8">
    <location>
        <begin position="43"/>
        <end position="354"/>
    </location>
</feature>
<name>A0A940X1N5_9GAMM</name>
<evidence type="ECO:0000313" key="10">
    <source>
        <dbReference type="Proteomes" id="UP000673447"/>
    </source>
</evidence>
<dbReference type="PANTHER" id="PTHR10030:SF37">
    <property type="entry name" value="ALPHA-L-FUCOSIDASE-RELATED"/>
    <property type="match status" value="1"/>
</dbReference>
<sequence length="582" mass="62922">MQRPFPPTRRLAAMALCLLAAACKPAPQTPAPAQPAPMQAAPAAKIDEAERLARWQRLGYGMFVHWGLYSELGGVWQGKPVTTGYSEQIQGWAKIPEADYAKVAERFAAPKFDADAICGLAKQAGARYIVVTSKHHDGFVMFDTKSTDYNIVKRTPFGKDPLKLLSAACRKAGLGFGVYFSLVDWHAGHTPETDHNSNPIPASMEPLIEQQLRELMTNYGPITEVWFDMSAPTPEQSRKFATIMRELQPQAAINGRIWNNAGDFVTLGDNEAPPPSMQPPFEVPASIYHATWGYRSWQARDDLPGKVRELTRGLVQARAAGGNYLLNIGPMGDGSVVPFEADVLHGIGAWLQRHPQTMQAKPSGLPPQPWGATMRDGDALYLYVHDWKAGPLRVAGLASDPSEVRIDGGDVLKWHRDGNDLLIDLPANAPDTVLPVLRVALSGPLQAVPVQPVVAADDGSWKIAFEQWRAGNSFAFGSGYLTQATTTVSLDADVASTQAQRVVLKLVGARARADRRYRVAIGGHAVEVPGAELATGTIGPFELPASPATRLEIRLADPAYPAEDLGLDFDAAELRPAGAASP</sequence>
<reference evidence="9" key="1">
    <citation type="journal article" date="2016" name="Int. J. Syst. Evol. Microbiol.">
        <title>Pseudoxanthomonas helianthi sp. nov., isolated from roots of Jerusalem artichoke (Helianthus tuberosus).</title>
        <authorList>
            <person name="Kittiwongwattana C."/>
            <person name="Thawai C."/>
        </authorList>
    </citation>
    <scope>NUCLEOTIDE SEQUENCE</scope>
    <source>
        <strain evidence="9">110414</strain>
    </source>
</reference>
<evidence type="ECO:0000256" key="4">
    <source>
        <dbReference type="ARBA" id="ARBA00022729"/>
    </source>
</evidence>
<reference evidence="9" key="2">
    <citation type="submission" date="2021-03" db="EMBL/GenBank/DDBJ databases">
        <authorList>
            <person name="Cao W."/>
        </authorList>
    </citation>
    <scope>NUCLEOTIDE SEQUENCE</scope>
    <source>
        <strain evidence="9">110414</strain>
    </source>
</reference>
<accession>A0A940X1N5</accession>
<gene>
    <name evidence="9" type="ORF">J5837_03735</name>
</gene>
<dbReference type="PROSITE" id="PS51257">
    <property type="entry name" value="PROKAR_LIPOPROTEIN"/>
    <property type="match status" value="1"/>
</dbReference>
<feature type="chain" id="PRO_5037751152" description="alpha-L-fucosidase" evidence="7">
    <location>
        <begin position="27"/>
        <end position="582"/>
    </location>
</feature>
<dbReference type="GO" id="GO:0005764">
    <property type="term" value="C:lysosome"/>
    <property type="evidence" value="ECO:0007669"/>
    <property type="project" value="TreeGrafter"/>
</dbReference>